<dbReference type="AlphaFoldDB" id="A0A221T1D5"/>
<geneLocation type="plasmid" evidence="3">
    <name>pdfi1</name>
</geneLocation>
<gene>
    <name evidence="2" type="ORF">DFI_16115</name>
</gene>
<dbReference type="EMBL" id="CP021082">
    <property type="protein sequence ID" value="ASN82686.1"/>
    <property type="molecule type" value="Genomic_DNA"/>
</dbReference>
<dbReference type="KEGG" id="dfc:DFI_16115"/>
<evidence type="ECO:0000313" key="2">
    <source>
        <dbReference type="EMBL" id="ASN82686.1"/>
    </source>
</evidence>
<dbReference type="PROSITE" id="PS51725">
    <property type="entry name" value="ABM"/>
    <property type="match status" value="1"/>
</dbReference>
<accession>A0A221T1D5</accession>
<dbReference type="Pfam" id="PF03992">
    <property type="entry name" value="ABM"/>
    <property type="match status" value="1"/>
</dbReference>
<reference evidence="2 3" key="1">
    <citation type="submission" date="2017-05" db="EMBL/GenBank/DDBJ databases">
        <title>The complete genome sequence of Deinococcus ficus isolated from the rhizosphere of the Ficus religiosa L. in Taiwan.</title>
        <authorList>
            <person name="Wu K.-M."/>
            <person name="Liao T.-L."/>
            <person name="Liu Y.-M."/>
            <person name="Young C.-C."/>
            <person name="Tsai S.-F."/>
        </authorList>
    </citation>
    <scope>NUCLEOTIDE SEQUENCE [LARGE SCALE GENOMIC DNA]</scope>
    <source>
        <strain evidence="2 3">CC-FR2-10</strain>
        <plasmid evidence="3">pdfi1</plasmid>
    </source>
</reference>
<dbReference type="RefSeq" id="WP_022802492.1">
    <property type="nucleotide sequence ID" value="NZ_ATTJ01000002.1"/>
</dbReference>
<keyword evidence="2" id="KW-0560">Oxidoreductase</keyword>
<dbReference type="STRING" id="317577.GCA_000419625_02995"/>
<keyword evidence="3" id="KW-1185">Reference proteome</keyword>
<dbReference type="InterPro" id="IPR007138">
    <property type="entry name" value="ABM_dom"/>
</dbReference>
<dbReference type="OrthoDB" id="9798115at2"/>
<dbReference type="PANTHER" id="PTHR34474">
    <property type="entry name" value="SIGNAL TRANSDUCTION PROTEIN TRAP"/>
    <property type="match status" value="1"/>
</dbReference>
<dbReference type="InterPro" id="IPR011008">
    <property type="entry name" value="Dimeric_a/b-barrel"/>
</dbReference>
<name>A0A221T1D5_9DEIO</name>
<dbReference type="Gene3D" id="3.30.70.100">
    <property type="match status" value="1"/>
</dbReference>
<organism evidence="2 3">
    <name type="scientific">Deinococcus ficus</name>
    <dbReference type="NCBI Taxonomy" id="317577"/>
    <lineage>
        <taxon>Bacteria</taxon>
        <taxon>Thermotogati</taxon>
        <taxon>Deinococcota</taxon>
        <taxon>Deinococci</taxon>
        <taxon>Deinococcales</taxon>
        <taxon>Deinococcaceae</taxon>
        <taxon>Deinococcus</taxon>
    </lineage>
</organism>
<dbReference type="PANTHER" id="PTHR34474:SF2">
    <property type="entry name" value="SIGNAL TRANSDUCTION PROTEIN TRAP"/>
    <property type="match status" value="1"/>
</dbReference>
<sequence>MFVVHNRITVPAEHASTFEQMFTDSFKHLASFPGLTRTTLQRPRQPDQPYVSTMEWESAEAFQDWMKSGSFRASHALPEGAPRDAMGSSSVIETFETISDLRYS</sequence>
<dbReference type="Proteomes" id="UP000259030">
    <property type="component" value="Plasmid pDFI1"/>
</dbReference>
<dbReference type="SUPFAM" id="SSF54909">
    <property type="entry name" value="Dimeric alpha+beta barrel"/>
    <property type="match status" value="1"/>
</dbReference>
<evidence type="ECO:0000259" key="1">
    <source>
        <dbReference type="PROSITE" id="PS51725"/>
    </source>
</evidence>
<protein>
    <submittedName>
        <fullName evidence="2">Antibiotic biosynthesis monooxygenase</fullName>
    </submittedName>
</protein>
<dbReference type="InterPro" id="IPR050404">
    <property type="entry name" value="Heme-degrading_MO"/>
</dbReference>
<evidence type="ECO:0000313" key="3">
    <source>
        <dbReference type="Proteomes" id="UP000259030"/>
    </source>
</evidence>
<keyword evidence="2" id="KW-0503">Monooxygenase</keyword>
<keyword evidence="2" id="KW-0614">Plasmid</keyword>
<proteinExistence type="predicted"/>
<feature type="domain" description="ABM" evidence="1">
    <location>
        <begin position="2"/>
        <end position="92"/>
    </location>
</feature>
<dbReference type="GO" id="GO:0004497">
    <property type="term" value="F:monooxygenase activity"/>
    <property type="evidence" value="ECO:0007669"/>
    <property type="project" value="UniProtKB-KW"/>
</dbReference>